<protein>
    <submittedName>
        <fullName evidence="1">Uncharacterized protein</fullName>
    </submittedName>
</protein>
<accession>J7G7G9</accession>
<keyword evidence="1" id="KW-0542">Nucleomorph</keyword>
<gene>
    <name evidence="1" type="ORF">CMESO_20</name>
</gene>
<geneLocation type="nucleomorph" evidence="1"/>
<name>J7G7G9_9CRYP</name>
<organism evidence="1 2">
    <name type="scientific">Chroomonas mesostigmatica CCMP1168</name>
    <dbReference type="NCBI Taxonomy" id="1195612"/>
    <lineage>
        <taxon>Eukaryota</taxon>
        <taxon>Cryptophyceae</taxon>
        <taxon>Pyrenomonadales</taxon>
        <taxon>Chroomonadaceae</taxon>
        <taxon>Chroomonas</taxon>
    </lineage>
</organism>
<evidence type="ECO:0000313" key="2">
    <source>
        <dbReference type="Proteomes" id="UP000243348"/>
    </source>
</evidence>
<dbReference type="Proteomes" id="UP000243348">
    <property type="component" value="Nucleomorph 1"/>
</dbReference>
<dbReference type="EMBL" id="CP003680">
    <property type="protein sequence ID" value="AFP65223.1"/>
    <property type="molecule type" value="Genomic_DNA"/>
</dbReference>
<reference evidence="1 2" key="1">
    <citation type="journal article" date="2012" name="Genome Biol. Evol.">
        <title>Nucleomorph genome sequence of the cryptophyte alga Chroomonas mesostigmatica CCMP1168 reveals lineage-specific gene loss and genome complexity.</title>
        <authorList>
            <person name="Moore C.E."/>
            <person name="Curtis B."/>
            <person name="Mills T."/>
            <person name="Tanifuji G."/>
            <person name="Archibald J.M."/>
        </authorList>
    </citation>
    <scope>NUCLEOTIDE SEQUENCE [LARGE SCALE GENOMIC DNA]</scope>
    <source>
        <strain evidence="1 2">CCMP1168</strain>
    </source>
</reference>
<sequence>MAFFFIYLRSMNNKGIFYVSKDNFFIFDNNGRLDKKELQLLIGRIGSEKFAMGTSELILDGKEGSEVLQNAILKVIKPQKDNETNLITHVSYHSFTSKMFQAKRITHSAKYELNRMFDKDILTFNSKPDTKLFHFGKENYEKKFTCSKVIFETIFREEYQSIKIEKCCFFTGIFFSNNIIINIPAEEFFFPNYWLGFEEIMKVFYNFARALPVEGLDNQDEKTFYIALRGVNKEFKGKDLLILRIKDFLKNAYDYLLEVIKDDPKKDRWDVLSEHITFNIVFVPPALYNECEYVECTLDLAEEIFLSKQVISFWEDQVLHNHQKKLINESGHLHNPAIEQIIQSFECFEKYIITFPKNIPFSKIEPFSLISDFSTCALFDFCIGNLHYICKGMLALSKIQFTLGLGHEIDLLFKQVQKFYYSEGRLFQNSESFERKFNILREMYYLDIRCVWFRQIEFLSEYLKSTFKQHLLNINPDHRLEQTSNSIVRVMDKKFDLLIQTIIPSYNKGSWNSTYYRDIFRKSIRALLETKIRNAYYKGYLVKREKKQPISIWFHALFPHPFGKDSNAESFDPEDSYVYEEKKERIETKANLMRYIIQKPRFELNNNKRNKKIVNNMKNEDFIFKEKPKKAVQRTATN</sequence>
<evidence type="ECO:0000313" key="1">
    <source>
        <dbReference type="EMBL" id="AFP65223.1"/>
    </source>
</evidence>
<proteinExistence type="predicted"/>
<dbReference type="AlphaFoldDB" id="J7G7G9"/>